<dbReference type="RefSeq" id="WP_152778021.1">
    <property type="nucleotide sequence ID" value="NZ_VJZC01000811.1"/>
</dbReference>
<dbReference type="AlphaFoldDB" id="A0A5N8XYN8"/>
<protein>
    <submittedName>
        <fullName evidence="2">Uncharacterized protein</fullName>
    </submittedName>
</protein>
<keyword evidence="3" id="KW-1185">Reference proteome</keyword>
<evidence type="ECO:0000313" key="3">
    <source>
        <dbReference type="Proteomes" id="UP000400924"/>
    </source>
</evidence>
<evidence type="ECO:0000313" key="2">
    <source>
        <dbReference type="EMBL" id="MPY64467.1"/>
    </source>
</evidence>
<accession>A0A5N8XYN8</accession>
<dbReference type="Proteomes" id="UP000400924">
    <property type="component" value="Unassembled WGS sequence"/>
</dbReference>
<sequence>MRRAATVLLGALAVVGALSAPAVAVPDPVATVDCVAQTPADLAGLIDPAAPGVPSEIPGTACLAP</sequence>
<dbReference type="EMBL" id="VJZC01000811">
    <property type="protein sequence ID" value="MPY64467.1"/>
    <property type="molecule type" value="Genomic_DNA"/>
</dbReference>
<gene>
    <name evidence="2" type="ORF">FNH08_47150</name>
</gene>
<proteinExistence type="predicted"/>
<keyword evidence="1" id="KW-0732">Signal</keyword>
<reference evidence="2 3" key="1">
    <citation type="submission" date="2019-07" db="EMBL/GenBank/DDBJ databases">
        <title>New species of Amycolatopsis and Streptomyces.</title>
        <authorList>
            <person name="Duangmal K."/>
            <person name="Teo W.F.A."/>
            <person name="Lipun K."/>
        </authorList>
    </citation>
    <scope>NUCLEOTIDE SEQUENCE [LARGE SCALE GENOMIC DNA]</scope>
    <source>
        <strain evidence="2 3">NBRC 106415</strain>
    </source>
</reference>
<feature type="chain" id="PRO_5024279113" evidence="1">
    <location>
        <begin position="25"/>
        <end position="65"/>
    </location>
</feature>
<organism evidence="2 3">
    <name type="scientific">Streptomyces spongiae</name>
    <dbReference type="NCBI Taxonomy" id="565072"/>
    <lineage>
        <taxon>Bacteria</taxon>
        <taxon>Bacillati</taxon>
        <taxon>Actinomycetota</taxon>
        <taxon>Actinomycetes</taxon>
        <taxon>Kitasatosporales</taxon>
        <taxon>Streptomycetaceae</taxon>
        <taxon>Streptomyces</taxon>
    </lineage>
</organism>
<evidence type="ECO:0000256" key="1">
    <source>
        <dbReference type="SAM" id="SignalP"/>
    </source>
</evidence>
<comment type="caution">
    <text evidence="2">The sequence shown here is derived from an EMBL/GenBank/DDBJ whole genome shotgun (WGS) entry which is preliminary data.</text>
</comment>
<feature type="signal peptide" evidence="1">
    <location>
        <begin position="1"/>
        <end position="24"/>
    </location>
</feature>
<name>A0A5N8XYN8_9ACTN</name>